<keyword evidence="3 8" id="KW-0347">Helicase</keyword>
<evidence type="ECO:0000256" key="2">
    <source>
        <dbReference type="ARBA" id="ARBA00022801"/>
    </source>
</evidence>
<reference evidence="8 9" key="1">
    <citation type="submission" date="2020-09" db="EMBL/GenBank/DDBJ databases">
        <title>Novel species of Mucilaginibacter isolated from a glacier on the Tibetan Plateau.</title>
        <authorList>
            <person name="Liu Q."/>
            <person name="Xin Y.-H."/>
        </authorList>
    </citation>
    <scope>NUCLEOTIDE SEQUENCE [LARGE SCALE GENOMIC DNA]</scope>
    <source>
        <strain evidence="8 9">CGMCC 1.13878</strain>
    </source>
</reference>
<sequence length="1037" mass="116586">MKPEANSVRLLGVTRARAKMYEYEVAEQDFNNIPQHPEELLLITIGILGDLNNRSNGKRPLPSEEKKNVLFSAQFFDAFLQSRLTQTPGNYLLLLCAAAYYLADLPGSSSVLVQQIGDFPDLGGSGLEYLLFGFLKDPFKKMPPMSQDYRQQLRRIRKAYRRYFRNGQGRKTCLRLMKALRRQVYQHGSDRELLLIDTAMSVLKRRFRQASWRLLPRYTGTGKNDWRNAIIKKGFIRELWPAQALLGEMGVYSGNSAVVQMPTSAGKTRSIELIIRAHLLISEQPLTVIVAPFKALCNEIKQTLHHAFRDEDIRIDAPSDAFQADIELEEGLAGGQQRLVLVLTPEKLLYMLRQLRELAALVGLLIYDEGHQFDSGIRGVTYELLLSSLRSVIASETQIVLISAVIRNAEEIGDWLIGPERVIVNGGDLLPTYRTVGFTSWNTAQGRIEYVLPDDPDTDDFFVPRVLRRETLQRKPRELRDRVFPEAGNGRAVAVYLGLKLVKNGAVAIFCGTKAVVSTTNELIDDLRVRNYTQNWPSALADAAELTRLNLLHERHFGATHALTRNCEIGVFAHSGFTPQGVRLAIEYAMQQGHIRFLICTSTLAQGVNLPLKYLLVTGFYQAQERIKTRDFHNLIGRAGRAGIYTEGTILFTDPEIYDDKTYHHDNYNWGLAKGLLDPRRSEPCSSTILTLFDPVKSATGNFERPIDVPALVAAYIAGAAEVNAFVAEVVQRRVNVAFTLENTARQIAHRLAILSAIESYLLAHWASNDIEADEEGVAALAASTLAYQLMDKEQQEELVAVFELLAGRIRTDLPAANQKARYGRTLLGVSELLQIEAWLEVHEAGLLETDTPEELLVLLWPLLAGHLTHNNLNKLTPVALRQGLARMWISGQPYHQLLTALFNSQAYLAQGSRRGQVKLETVIDIVEGAFGFDSTLIVNAVTELLLLRGNDDQEQLIAHLQLLQKQLKYGLPTALAIAFYEQGFADRVLAQELALKFPDFPIQRYRLREAIRAENEAVQQAISLYPAYFLYVLREL</sequence>
<keyword evidence="9" id="KW-1185">Reference proteome</keyword>
<dbReference type="Gene3D" id="3.40.50.300">
    <property type="entry name" value="P-loop containing nucleotide triphosphate hydrolases"/>
    <property type="match status" value="2"/>
</dbReference>
<evidence type="ECO:0000259" key="5">
    <source>
        <dbReference type="PROSITE" id="PS50031"/>
    </source>
</evidence>
<dbReference type="EMBL" id="JACWMW010000002">
    <property type="protein sequence ID" value="MBD1385428.1"/>
    <property type="molecule type" value="Genomic_DNA"/>
</dbReference>
<dbReference type="Pfam" id="PF00271">
    <property type="entry name" value="Helicase_C"/>
    <property type="match status" value="1"/>
</dbReference>
<feature type="domain" description="EH" evidence="5">
    <location>
        <begin position="819"/>
        <end position="882"/>
    </location>
</feature>
<keyword evidence="2" id="KW-0378">Hydrolase</keyword>
<comment type="caution">
    <text evidence="8">The sequence shown here is derived from an EMBL/GenBank/DDBJ whole genome shotgun (WGS) entry which is preliminary data.</text>
</comment>
<dbReference type="PANTHER" id="PTHR47961:SF6">
    <property type="entry name" value="DNA-DIRECTED DNA POLYMERASE"/>
    <property type="match status" value="1"/>
</dbReference>
<evidence type="ECO:0000313" key="9">
    <source>
        <dbReference type="Proteomes" id="UP000618754"/>
    </source>
</evidence>
<dbReference type="InterPro" id="IPR000261">
    <property type="entry name" value="EH_dom"/>
</dbReference>
<name>A0ABR7X4D4_9SPHI</name>
<keyword evidence="4" id="KW-0067">ATP-binding</keyword>
<proteinExistence type="predicted"/>
<dbReference type="InterPro" id="IPR027417">
    <property type="entry name" value="P-loop_NTPase"/>
</dbReference>
<accession>A0ABR7X4D4</accession>
<dbReference type="PANTHER" id="PTHR47961">
    <property type="entry name" value="DNA POLYMERASE THETA, PUTATIVE (AFU_ORTHOLOGUE AFUA_1G05260)-RELATED"/>
    <property type="match status" value="1"/>
</dbReference>
<protein>
    <submittedName>
        <fullName evidence="8">DEAD/DEAH box helicase</fullName>
    </submittedName>
</protein>
<organism evidence="8 9">
    <name type="scientific">Mucilaginibacter rigui</name>
    <dbReference type="NCBI Taxonomy" id="534635"/>
    <lineage>
        <taxon>Bacteria</taxon>
        <taxon>Pseudomonadati</taxon>
        <taxon>Bacteroidota</taxon>
        <taxon>Sphingobacteriia</taxon>
        <taxon>Sphingobacteriales</taxon>
        <taxon>Sphingobacteriaceae</taxon>
        <taxon>Mucilaginibacter</taxon>
    </lineage>
</organism>
<dbReference type="PROSITE" id="PS51192">
    <property type="entry name" value="HELICASE_ATP_BIND_1"/>
    <property type="match status" value="1"/>
</dbReference>
<dbReference type="InterPro" id="IPR050474">
    <property type="entry name" value="Hel308_SKI2-like"/>
</dbReference>
<evidence type="ECO:0000259" key="7">
    <source>
        <dbReference type="PROSITE" id="PS51194"/>
    </source>
</evidence>
<dbReference type="Proteomes" id="UP000618754">
    <property type="component" value="Unassembled WGS sequence"/>
</dbReference>
<evidence type="ECO:0000259" key="6">
    <source>
        <dbReference type="PROSITE" id="PS51192"/>
    </source>
</evidence>
<dbReference type="SMART" id="SM00487">
    <property type="entry name" value="DEXDc"/>
    <property type="match status" value="1"/>
</dbReference>
<evidence type="ECO:0000256" key="4">
    <source>
        <dbReference type="ARBA" id="ARBA00022840"/>
    </source>
</evidence>
<gene>
    <name evidence="8" type="ORF">IDJ75_09085</name>
</gene>
<dbReference type="SUPFAM" id="SSF52540">
    <property type="entry name" value="P-loop containing nucleoside triphosphate hydrolases"/>
    <property type="match status" value="1"/>
</dbReference>
<dbReference type="InterPro" id="IPR014001">
    <property type="entry name" value="Helicase_ATP-bd"/>
</dbReference>
<dbReference type="SMART" id="SM00490">
    <property type="entry name" value="HELICc"/>
    <property type="match status" value="1"/>
</dbReference>
<dbReference type="Pfam" id="PF00270">
    <property type="entry name" value="DEAD"/>
    <property type="match status" value="1"/>
</dbReference>
<feature type="domain" description="Helicase ATP-binding" evidence="6">
    <location>
        <begin position="248"/>
        <end position="424"/>
    </location>
</feature>
<dbReference type="PROSITE" id="PS50031">
    <property type="entry name" value="EH"/>
    <property type="match status" value="1"/>
</dbReference>
<dbReference type="PROSITE" id="PS51194">
    <property type="entry name" value="HELICASE_CTER"/>
    <property type="match status" value="1"/>
</dbReference>
<evidence type="ECO:0000256" key="1">
    <source>
        <dbReference type="ARBA" id="ARBA00022741"/>
    </source>
</evidence>
<feature type="domain" description="Helicase C-terminal" evidence="7">
    <location>
        <begin position="494"/>
        <end position="684"/>
    </location>
</feature>
<dbReference type="InterPro" id="IPR011545">
    <property type="entry name" value="DEAD/DEAH_box_helicase_dom"/>
</dbReference>
<dbReference type="InterPro" id="IPR001650">
    <property type="entry name" value="Helicase_C-like"/>
</dbReference>
<dbReference type="GO" id="GO:0004386">
    <property type="term" value="F:helicase activity"/>
    <property type="evidence" value="ECO:0007669"/>
    <property type="project" value="UniProtKB-KW"/>
</dbReference>
<dbReference type="RefSeq" id="WP_191175306.1">
    <property type="nucleotide sequence ID" value="NZ_JACWMW010000002.1"/>
</dbReference>
<evidence type="ECO:0000256" key="3">
    <source>
        <dbReference type="ARBA" id="ARBA00022806"/>
    </source>
</evidence>
<evidence type="ECO:0000313" key="8">
    <source>
        <dbReference type="EMBL" id="MBD1385428.1"/>
    </source>
</evidence>
<keyword evidence="1" id="KW-0547">Nucleotide-binding</keyword>